<organism evidence="5 6">
    <name type="scientific">Marinimicrobium koreense</name>
    <dbReference type="NCBI Taxonomy" id="306545"/>
    <lineage>
        <taxon>Bacteria</taxon>
        <taxon>Pseudomonadati</taxon>
        <taxon>Pseudomonadota</taxon>
        <taxon>Gammaproteobacteria</taxon>
        <taxon>Cellvibrionales</taxon>
        <taxon>Cellvibrionaceae</taxon>
        <taxon>Marinimicrobium</taxon>
    </lineage>
</organism>
<dbReference type="PROSITE" id="PS00211">
    <property type="entry name" value="ABC_TRANSPORTER_1"/>
    <property type="match status" value="1"/>
</dbReference>
<name>A0A3N1NT07_9GAMM</name>
<keyword evidence="2" id="KW-0547">Nucleotide-binding</keyword>
<sequence length="245" mass="26720">MDTDHKNTPMTPAIALRDVQFAWPGQSAPVLDIPDFSLAPGERLFLYGPSGAGKTSLLNLLAGIVLPQRGEVTLLGQSMAALSGRQRDRFRARHIGVVFQQFNLIPYLTVLANVCLAAHFARRTPEDGTPATPSDVRNHARELLCALGLPLEIAEQPASNLSVGQQQRVAVARALITRPEILLADEPSSALDSDHRDAFMEVMLRQVAETGSTLIFVSHDRSLATAFDHQQDLRELSRVSVGEEL</sequence>
<reference evidence="5 6" key="1">
    <citation type="submission" date="2018-11" db="EMBL/GenBank/DDBJ databases">
        <title>Genomic Encyclopedia of Type Strains, Phase IV (KMG-IV): sequencing the most valuable type-strain genomes for metagenomic binning, comparative biology and taxonomic classification.</title>
        <authorList>
            <person name="Goeker M."/>
        </authorList>
    </citation>
    <scope>NUCLEOTIDE SEQUENCE [LARGE SCALE GENOMIC DNA]</scope>
    <source>
        <strain evidence="5 6">DSM 16974</strain>
    </source>
</reference>
<keyword evidence="3 5" id="KW-0067">ATP-binding</keyword>
<evidence type="ECO:0000259" key="4">
    <source>
        <dbReference type="PROSITE" id="PS50893"/>
    </source>
</evidence>
<dbReference type="GO" id="GO:0016887">
    <property type="term" value="F:ATP hydrolysis activity"/>
    <property type="evidence" value="ECO:0007669"/>
    <property type="project" value="InterPro"/>
</dbReference>
<comment type="caution">
    <text evidence="5">The sequence shown here is derived from an EMBL/GenBank/DDBJ whole genome shotgun (WGS) entry which is preliminary data.</text>
</comment>
<dbReference type="InterPro" id="IPR017911">
    <property type="entry name" value="MacB-like_ATP-bd"/>
</dbReference>
<dbReference type="GO" id="GO:0005524">
    <property type="term" value="F:ATP binding"/>
    <property type="evidence" value="ECO:0007669"/>
    <property type="project" value="UniProtKB-KW"/>
</dbReference>
<proteinExistence type="predicted"/>
<dbReference type="Gene3D" id="3.40.50.300">
    <property type="entry name" value="P-loop containing nucleotide triphosphate hydrolases"/>
    <property type="match status" value="1"/>
</dbReference>
<dbReference type="InterPro" id="IPR017871">
    <property type="entry name" value="ABC_transporter-like_CS"/>
</dbReference>
<dbReference type="InterPro" id="IPR015854">
    <property type="entry name" value="ABC_transpr_LolD-like"/>
</dbReference>
<keyword evidence="1" id="KW-0813">Transport</keyword>
<evidence type="ECO:0000256" key="1">
    <source>
        <dbReference type="ARBA" id="ARBA00022448"/>
    </source>
</evidence>
<dbReference type="InterPro" id="IPR003593">
    <property type="entry name" value="AAA+_ATPase"/>
</dbReference>
<dbReference type="RefSeq" id="WP_246004467.1">
    <property type="nucleotide sequence ID" value="NZ_RJUK01000003.1"/>
</dbReference>
<dbReference type="PROSITE" id="PS50893">
    <property type="entry name" value="ABC_TRANSPORTER_2"/>
    <property type="match status" value="1"/>
</dbReference>
<keyword evidence="6" id="KW-1185">Reference proteome</keyword>
<gene>
    <name evidence="5" type="ORF">EDC38_3071</name>
</gene>
<dbReference type="EMBL" id="RJUK01000003">
    <property type="protein sequence ID" value="ROQ18097.1"/>
    <property type="molecule type" value="Genomic_DNA"/>
</dbReference>
<accession>A0A3N1NT07</accession>
<dbReference type="InterPro" id="IPR003439">
    <property type="entry name" value="ABC_transporter-like_ATP-bd"/>
</dbReference>
<dbReference type="SUPFAM" id="SSF52540">
    <property type="entry name" value="P-loop containing nucleoside triphosphate hydrolases"/>
    <property type="match status" value="1"/>
</dbReference>
<dbReference type="AlphaFoldDB" id="A0A3N1NT07"/>
<dbReference type="Pfam" id="PF00005">
    <property type="entry name" value="ABC_tran"/>
    <property type="match status" value="1"/>
</dbReference>
<dbReference type="PANTHER" id="PTHR24220:SF611">
    <property type="entry name" value="ATP-BINDING COMPONENT OF ABC TRANSPORTER-RELATED"/>
    <property type="match status" value="1"/>
</dbReference>
<dbReference type="InterPro" id="IPR027417">
    <property type="entry name" value="P-loop_NTPase"/>
</dbReference>
<evidence type="ECO:0000313" key="6">
    <source>
        <dbReference type="Proteomes" id="UP000273643"/>
    </source>
</evidence>
<evidence type="ECO:0000256" key="3">
    <source>
        <dbReference type="ARBA" id="ARBA00022840"/>
    </source>
</evidence>
<dbReference type="SMART" id="SM00382">
    <property type="entry name" value="AAA"/>
    <property type="match status" value="1"/>
</dbReference>
<dbReference type="PANTHER" id="PTHR24220">
    <property type="entry name" value="IMPORT ATP-BINDING PROTEIN"/>
    <property type="match status" value="1"/>
</dbReference>
<dbReference type="GO" id="GO:0022857">
    <property type="term" value="F:transmembrane transporter activity"/>
    <property type="evidence" value="ECO:0007669"/>
    <property type="project" value="TreeGrafter"/>
</dbReference>
<feature type="domain" description="ABC transporter" evidence="4">
    <location>
        <begin position="14"/>
        <end position="245"/>
    </location>
</feature>
<evidence type="ECO:0000313" key="5">
    <source>
        <dbReference type="EMBL" id="ROQ18097.1"/>
    </source>
</evidence>
<dbReference type="Proteomes" id="UP000273643">
    <property type="component" value="Unassembled WGS sequence"/>
</dbReference>
<dbReference type="CDD" id="cd03255">
    <property type="entry name" value="ABC_MJ0796_LolCDE_FtsE"/>
    <property type="match status" value="1"/>
</dbReference>
<dbReference type="GO" id="GO:0005886">
    <property type="term" value="C:plasma membrane"/>
    <property type="evidence" value="ECO:0007669"/>
    <property type="project" value="TreeGrafter"/>
</dbReference>
<protein>
    <submittedName>
        <fullName evidence="5">Putative ABC transport system ATP-binding protein</fullName>
    </submittedName>
</protein>
<evidence type="ECO:0000256" key="2">
    <source>
        <dbReference type="ARBA" id="ARBA00022741"/>
    </source>
</evidence>